<evidence type="ECO:0000259" key="2">
    <source>
        <dbReference type="SMART" id="SM00460"/>
    </source>
</evidence>
<dbReference type="InterPro" id="IPR002931">
    <property type="entry name" value="Transglutaminase-like"/>
</dbReference>
<feature type="domain" description="Transglutaminase-like" evidence="2">
    <location>
        <begin position="172"/>
        <end position="248"/>
    </location>
</feature>
<organism evidence="3 4">
    <name type="scientific">Labrys monachus</name>
    <dbReference type="NCBI Taxonomy" id="217067"/>
    <lineage>
        <taxon>Bacteria</taxon>
        <taxon>Pseudomonadati</taxon>
        <taxon>Pseudomonadota</taxon>
        <taxon>Alphaproteobacteria</taxon>
        <taxon>Hyphomicrobiales</taxon>
        <taxon>Xanthobacteraceae</taxon>
        <taxon>Labrys</taxon>
    </lineage>
</organism>
<feature type="region of interest" description="Disordered" evidence="1">
    <location>
        <begin position="1085"/>
        <end position="1109"/>
    </location>
</feature>
<dbReference type="Pfam" id="PF08379">
    <property type="entry name" value="Bact_transglu_N"/>
    <property type="match status" value="1"/>
</dbReference>
<dbReference type="Proteomes" id="UP001237448">
    <property type="component" value="Unassembled WGS sequence"/>
</dbReference>
<dbReference type="Pfam" id="PF01841">
    <property type="entry name" value="Transglut_core"/>
    <property type="match status" value="1"/>
</dbReference>
<evidence type="ECO:0000313" key="3">
    <source>
        <dbReference type="EMBL" id="MDQ0391044.1"/>
    </source>
</evidence>
<dbReference type="PANTHER" id="PTHR33490:SF1">
    <property type="entry name" value="SLL1233 PROTEIN"/>
    <property type="match status" value="1"/>
</dbReference>
<name>A0ABU0F8V4_9HYPH</name>
<dbReference type="InterPro" id="IPR013589">
    <property type="entry name" value="Bac_transglu_N"/>
</dbReference>
<dbReference type="SMART" id="SM00460">
    <property type="entry name" value="TGc"/>
    <property type="match status" value="1"/>
</dbReference>
<sequence>MSIVAALYHRTTYDYDRPVTLSPQVVRLRPAPHARTGIVSYALKVEPANHFLNWQQDPHGNWLARLVFPEPATRFQVEVDLVADLAVINPFDFFVEDYANTLPFAYPASLEHELAPYLEVEPAGEKLSAFMASIEIDGQPTVDFLVGLNQRVQQEVGYTVRLEPGVYTPDETLTLRSGSCRDSSWLLVQILRRLGLAARFVSGYLIQLTHDLKALDGPRGTEHDFTDLHAWAEVYLPGAGWVGFDPTSGLMTGEGHLPLAATPHYASAAPITGAVSAVGTVESTFSFDMKIRRIAESPRVTLPFSDESWRDLDALGARVDEDLARQDVRLTLGGEPTFVSIDDYQSEEWNIGAVGPTKRGRADELIRRLRNSFAPGGFLHYGQGKWYPGESLPRWAFALYWRKDGKPIWRNADTIAREPRPIKKNGRRSFDPKPMAILAEGVAERLGIEPDYAVPAYEDAAHWILQEAQLPDNVDPMDSKLRDPEDRARIARVFDRGLDQPASYVLPVQRWNAESRGGWVSERWRLRRGRLYLVPGDSPAGLRLPLAALPYVPPPAYPHIHEVDPMLPRGDLPGPGESAQLFRRVEGTTENQAQPVRPEQELGTGVVRTAMTFEIRDGILCVFMPPVSAIEDYLDLLMAVEETAVANKLAVHVEGYPPPFDPRIQVIKVTPDPGVIEVNVQPGASWQETVAITSIVYEQARLSRLGADKFMIDGRHVGTGGGNHVVLGGVTPADSPFLRRPDLLKSIVLYWQRHPSLSYLFSGLFIGPTSQAPRIDEARHDSLYELEIAMEMVRGPQGGNPPPWLVDRLFRNLLVDVSGNTHRAEICIDKLYSPDSATGRLGLIEFRSFEMPPDYRMSLAQQLLLRALVAWFWREPQVGEFARWGTALHDRFMLPHFVWADFLDVLDDLGRAGYVFDPVWYEAQREFRFPFYGKVRYEGVELELRQALEPWHVLGEEGAAGGTVRYVDSSVEKLQVKVDGFTPGRHVIACNGRRMPMTATGRSGEAVAGVRFKAWQPASGLHPTIPVHAPLTFDVIDSWSNRSLGGCVYHVAHPGGRSYDTFPVNAYEAEARRLARFQPMGHTPGWPPVPPAEGTTEFPLTLDLRRTAR</sequence>
<gene>
    <name evidence="3" type="ORF">J3R73_000836</name>
</gene>
<dbReference type="RefSeq" id="WP_307422754.1">
    <property type="nucleotide sequence ID" value="NZ_JAUSVK010000001.1"/>
</dbReference>
<accession>A0ABU0F8V4</accession>
<reference evidence="3 4" key="1">
    <citation type="submission" date="2023-07" db="EMBL/GenBank/DDBJ databases">
        <title>Genomic Encyclopedia of Type Strains, Phase IV (KMG-IV): sequencing the most valuable type-strain genomes for metagenomic binning, comparative biology and taxonomic classification.</title>
        <authorList>
            <person name="Goeker M."/>
        </authorList>
    </citation>
    <scope>NUCLEOTIDE SEQUENCE [LARGE SCALE GENOMIC DNA]</scope>
    <source>
        <strain evidence="3 4">DSM 5896</strain>
    </source>
</reference>
<keyword evidence="4" id="KW-1185">Reference proteome</keyword>
<dbReference type="Gene3D" id="3.10.620.30">
    <property type="match status" value="1"/>
</dbReference>
<proteinExistence type="predicted"/>
<dbReference type="PANTHER" id="PTHR33490">
    <property type="entry name" value="BLR5614 PROTEIN-RELATED"/>
    <property type="match status" value="1"/>
</dbReference>
<dbReference type="EMBL" id="JAUSVK010000001">
    <property type="protein sequence ID" value="MDQ0391044.1"/>
    <property type="molecule type" value="Genomic_DNA"/>
</dbReference>
<comment type="caution">
    <text evidence="3">The sequence shown here is derived from an EMBL/GenBank/DDBJ whole genome shotgun (WGS) entry which is preliminary data.</text>
</comment>
<dbReference type="SUPFAM" id="SSF54001">
    <property type="entry name" value="Cysteine proteinases"/>
    <property type="match status" value="1"/>
</dbReference>
<dbReference type="InterPro" id="IPR018667">
    <property type="entry name" value="DUF2126"/>
</dbReference>
<protein>
    <submittedName>
        <fullName evidence="3">Uncharacterized protein (DUF2126 family)</fullName>
    </submittedName>
</protein>
<dbReference type="Pfam" id="PF09899">
    <property type="entry name" value="DUF2126"/>
    <property type="match status" value="1"/>
</dbReference>
<evidence type="ECO:0000313" key="4">
    <source>
        <dbReference type="Proteomes" id="UP001237448"/>
    </source>
</evidence>
<dbReference type="InterPro" id="IPR038765">
    <property type="entry name" value="Papain-like_cys_pep_sf"/>
</dbReference>
<evidence type="ECO:0000256" key="1">
    <source>
        <dbReference type="SAM" id="MobiDB-lite"/>
    </source>
</evidence>